<keyword evidence="2" id="KW-0472">Membrane</keyword>
<accession>T1GHS3</accession>
<evidence type="ECO:0000256" key="1">
    <source>
        <dbReference type="SAM" id="MobiDB-lite"/>
    </source>
</evidence>
<reference evidence="4" key="1">
    <citation type="submission" date="2013-02" db="EMBL/GenBank/DDBJ databases">
        <authorList>
            <person name="Hughes D."/>
        </authorList>
    </citation>
    <scope>NUCLEOTIDE SEQUENCE</scope>
    <source>
        <strain>Durham</strain>
        <strain evidence="4">NC isolate 2 -- Noor lab</strain>
    </source>
</reference>
<name>T1GHS3_MEGSC</name>
<evidence type="ECO:0000256" key="2">
    <source>
        <dbReference type="SAM" id="Phobius"/>
    </source>
</evidence>
<keyword evidence="2" id="KW-0812">Transmembrane</keyword>
<evidence type="ECO:0000313" key="3">
    <source>
        <dbReference type="EnsemblMetazoa" id="MESCA002982-PA"/>
    </source>
</evidence>
<dbReference type="HOGENOM" id="CLU_2040743_0_0_1"/>
<dbReference type="AlphaFoldDB" id="T1GHS3"/>
<organism evidence="3 4">
    <name type="scientific">Megaselia scalaris</name>
    <name type="common">Humpbacked fly</name>
    <name type="synonym">Phora scalaris</name>
    <dbReference type="NCBI Taxonomy" id="36166"/>
    <lineage>
        <taxon>Eukaryota</taxon>
        <taxon>Metazoa</taxon>
        <taxon>Ecdysozoa</taxon>
        <taxon>Arthropoda</taxon>
        <taxon>Hexapoda</taxon>
        <taxon>Insecta</taxon>
        <taxon>Pterygota</taxon>
        <taxon>Neoptera</taxon>
        <taxon>Endopterygota</taxon>
        <taxon>Diptera</taxon>
        <taxon>Brachycera</taxon>
        <taxon>Muscomorpha</taxon>
        <taxon>Platypezoidea</taxon>
        <taxon>Phoridae</taxon>
        <taxon>Megaseliini</taxon>
        <taxon>Megaselia</taxon>
    </lineage>
</organism>
<keyword evidence="4" id="KW-1185">Reference proteome</keyword>
<feature type="region of interest" description="Disordered" evidence="1">
    <location>
        <begin position="44"/>
        <end position="85"/>
    </location>
</feature>
<protein>
    <submittedName>
        <fullName evidence="3">Uncharacterized protein</fullName>
    </submittedName>
</protein>
<proteinExistence type="predicted"/>
<evidence type="ECO:0000313" key="4">
    <source>
        <dbReference type="Proteomes" id="UP000015102"/>
    </source>
</evidence>
<dbReference type="EnsemblMetazoa" id="MESCA002982-RA">
    <property type="protein sequence ID" value="MESCA002982-PA"/>
    <property type="gene ID" value="MESCA002982"/>
</dbReference>
<dbReference type="EMBL" id="CAQQ02186922">
    <property type="status" value="NOT_ANNOTATED_CDS"/>
    <property type="molecule type" value="Genomic_DNA"/>
</dbReference>
<sequence length="121" mass="13918">MQTLIYTATIWFRGKKERKVFSFNAIMTFGVDLMNVVLMLDNGEPCTIPSPHKPEEERVTKTSSSTHRQQSTKKKRSHHENENNTYTTADALQSVLLHQNSDIEILTIFIYEMGNSDIIDI</sequence>
<dbReference type="EMBL" id="CAQQ02186923">
    <property type="status" value="NOT_ANNOTATED_CDS"/>
    <property type="molecule type" value="Genomic_DNA"/>
</dbReference>
<keyword evidence="2" id="KW-1133">Transmembrane helix</keyword>
<feature type="transmembrane region" description="Helical" evidence="2">
    <location>
        <begin position="21"/>
        <end position="40"/>
    </location>
</feature>
<reference evidence="3" key="2">
    <citation type="submission" date="2015-06" db="UniProtKB">
        <authorList>
            <consortium name="EnsemblMetazoa"/>
        </authorList>
    </citation>
    <scope>IDENTIFICATION</scope>
</reference>
<dbReference type="Proteomes" id="UP000015102">
    <property type="component" value="Unassembled WGS sequence"/>
</dbReference>